<evidence type="ECO:0000256" key="1">
    <source>
        <dbReference type="SAM" id="Phobius"/>
    </source>
</evidence>
<dbReference type="AlphaFoldDB" id="E6VWL9"/>
<evidence type="ECO:0000313" key="3">
    <source>
        <dbReference type="Proteomes" id="UP000002191"/>
    </source>
</evidence>
<feature type="transmembrane region" description="Helical" evidence="1">
    <location>
        <begin position="72"/>
        <end position="95"/>
    </location>
</feature>
<dbReference type="eggNOG" id="ENOG5032X9U">
    <property type="taxonomic scope" value="Bacteria"/>
</dbReference>
<keyword evidence="1" id="KW-0472">Membrane</keyword>
<feature type="transmembrane region" description="Helical" evidence="1">
    <location>
        <begin position="107"/>
        <end position="128"/>
    </location>
</feature>
<evidence type="ECO:0008006" key="4">
    <source>
        <dbReference type="Google" id="ProtNLM"/>
    </source>
</evidence>
<dbReference type="HOGENOM" id="CLU_074508_0_0_7"/>
<organism evidence="2 3">
    <name type="scientific">Pseudodesulfovibrio aespoeensis (strain ATCC 700646 / DSM 10631 / Aspo-2)</name>
    <name type="common">Desulfovibrio aespoeensis</name>
    <dbReference type="NCBI Taxonomy" id="643562"/>
    <lineage>
        <taxon>Bacteria</taxon>
        <taxon>Pseudomonadati</taxon>
        <taxon>Thermodesulfobacteriota</taxon>
        <taxon>Desulfovibrionia</taxon>
        <taxon>Desulfovibrionales</taxon>
        <taxon>Desulfovibrionaceae</taxon>
    </lineage>
</organism>
<evidence type="ECO:0000313" key="2">
    <source>
        <dbReference type="EMBL" id="ADU62520.1"/>
    </source>
</evidence>
<keyword evidence="1" id="KW-0812">Transmembrane</keyword>
<reference evidence="2 3" key="2">
    <citation type="journal article" date="2014" name="Genome Announc.">
        <title>Complete Genome Sequence of the Subsurface, Mesophilic Sulfate-Reducing Bacterium Desulfovibrio aespoeensis Aspo-2.</title>
        <authorList>
            <person name="Pedersen K."/>
            <person name="Bengtsson A."/>
            <person name="Edlund J."/>
            <person name="Rabe L."/>
            <person name="Hazen T."/>
            <person name="Chakraborty R."/>
            <person name="Goodwin L."/>
            <person name="Shapiro N."/>
        </authorList>
    </citation>
    <scope>NUCLEOTIDE SEQUENCE [LARGE SCALE GENOMIC DNA]</scope>
    <source>
        <strain evidence="3">ATCC 700646 / DSM 10631 / Aspo-2</strain>
    </source>
</reference>
<feature type="transmembrane region" description="Helical" evidence="1">
    <location>
        <begin position="187"/>
        <end position="208"/>
    </location>
</feature>
<reference evidence="3" key="1">
    <citation type="submission" date="2010-12" db="EMBL/GenBank/DDBJ databases">
        <title>Complete sequence of Desulfovibrio aespoeensis Aspo-2.</title>
        <authorList>
            <consortium name="US DOE Joint Genome Institute"/>
            <person name="Lucas S."/>
            <person name="Copeland A."/>
            <person name="Lapidus A."/>
            <person name="Cheng J.-F."/>
            <person name="Goodwin L."/>
            <person name="Pitluck S."/>
            <person name="Chertkov O."/>
            <person name="Misra M."/>
            <person name="Detter J.C."/>
            <person name="Han C."/>
            <person name="Tapia R."/>
            <person name="Land M."/>
            <person name="Hauser L."/>
            <person name="Kyrpides N."/>
            <person name="Ivanova N."/>
            <person name="Ovchinnikova G."/>
            <person name="Pedersen K."/>
            <person name="Jagevall S."/>
            <person name="Hazen T."/>
            <person name="Woyke T."/>
        </authorList>
    </citation>
    <scope>NUCLEOTIDE SEQUENCE [LARGE SCALE GENOMIC DNA]</scope>
    <source>
        <strain evidence="3">ATCC 700646 / DSM 10631 / Aspo-2</strain>
    </source>
</reference>
<dbReference type="Proteomes" id="UP000002191">
    <property type="component" value="Chromosome"/>
</dbReference>
<feature type="transmembrane region" description="Helical" evidence="1">
    <location>
        <begin position="6"/>
        <end position="24"/>
    </location>
</feature>
<dbReference type="EMBL" id="CP002431">
    <property type="protein sequence ID" value="ADU62520.1"/>
    <property type="molecule type" value="Genomic_DNA"/>
</dbReference>
<dbReference type="STRING" id="643562.Daes_1506"/>
<name>E6VWL9_PSEA9</name>
<feature type="transmembrane region" description="Helical" evidence="1">
    <location>
        <begin position="214"/>
        <end position="232"/>
    </location>
</feature>
<keyword evidence="1" id="KW-1133">Transmembrane helix</keyword>
<sequence>MGALPYLVISIVTFLVMQSLVVVTHEFTHSTMAWVLGEMPSPLGIVWGNPLTMTGWDEGVDYERLFAQGRTLHAALIGFCPLIMHSLVVGIGIGLMRGRWLARRRWVFHVVYWLVVANVMELVAYVWMRAFSGHGDVGIFDRATGISPWWVFILGSALLAWALWLFFRRAMPRLQRLFAPENQPTRWAILILTAFLIFLWGSGIRVMLYVSGPQWLFGLIGVAAFAAAVTVFRPACNR</sequence>
<keyword evidence="3" id="KW-1185">Reference proteome</keyword>
<accession>E6VWL9</accession>
<feature type="transmembrane region" description="Helical" evidence="1">
    <location>
        <begin position="148"/>
        <end position="167"/>
    </location>
</feature>
<protein>
    <recommendedName>
        <fullName evidence="4">Peptidase M50</fullName>
    </recommendedName>
</protein>
<dbReference type="KEGG" id="das:Daes_1506"/>
<proteinExistence type="predicted"/>
<gene>
    <name evidence="2" type="ordered locus">Daes_1506</name>
</gene>